<comment type="caution">
    <text evidence="3">The sequence shown here is derived from an EMBL/GenBank/DDBJ whole genome shotgun (WGS) entry which is preliminary data.</text>
</comment>
<dbReference type="AlphaFoldDB" id="A0A418NGM8"/>
<keyword evidence="3" id="KW-0456">Lyase</keyword>
<name>A0A418NGM8_9SPHN</name>
<evidence type="ECO:0000256" key="1">
    <source>
        <dbReference type="SAM" id="MobiDB-lite"/>
    </source>
</evidence>
<dbReference type="Pfam" id="PF09492">
    <property type="entry name" value="Pec_lyase"/>
    <property type="match status" value="1"/>
</dbReference>
<proteinExistence type="predicted"/>
<evidence type="ECO:0000256" key="2">
    <source>
        <dbReference type="SAM" id="SignalP"/>
    </source>
</evidence>
<dbReference type="EMBL" id="QXFK01000018">
    <property type="protein sequence ID" value="RIV77209.1"/>
    <property type="molecule type" value="Genomic_DNA"/>
</dbReference>
<keyword evidence="2" id="KW-0732">Signal</keyword>
<accession>A0A418NGM8</accession>
<dbReference type="GO" id="GO:0016829">
    <property type="term" value="F:lyase activity"/>
    <property type="evidence" value="ECO:0007669"/>
    <property type="project" value="UniProtKB-KW"/>
</dbReference>
<feature type="signal peptide" evidence="2">
    <location>
        <begin position="1"/>
        <end position="21"/>
    </location>
</feature>
<dbReference type="OrthoDB" id="9804686at2"/>
<feature type="region of interest" description="Disordered" evidence="1">
    <location>
        <begin position="455"/>
        <end position="489"/>
    </location>
</feature>
<protein>
    <submittedName>
        <fullName evidence="3">Pectate lyase</fullName>
    </submittedName>
</protein>
<evidence type="ECO:0000313" key="4">
    <source>
        <dbReference type="Proteomes" id="UP000285092"/>
    </source>
</evidence>
<dbReference type="RefSeq" id="WP_119514287.1">
    <property type="nucleotide sequence ID" value="NZ_QXFK01000018.1"/>
</dbReference>
<keyword evidence="4" id="KW-1185">Reference proteome</keyword>
<evidence type="ECO:0000313" key="3">
    <source>
        <dbReference type="EMBL" id="RIV77209.1"/>
    </source>
</evidence>
<sequence length="519" mass="58509">MIYRLLCALALILVTAPQARAQSQEEIEQTMKRATRFMVEEASTNGGYVWSYLPDMSRRWGELEAKPSMIWVQPPGTATMGHLFLDAYHATGDEYYYQAAEKAAAALIRGQHRSGGWNYFIDFAGPASTRHWYETIGKNAWRMEEFQHYADNATFDDAGTSEAMQFLLRLYVEKLDPKYRPALDKAIQFVLESQYPIGGWPQRWPYDPEFPEYSRYITFNDDVAAENIKFLLMVHQTLGDTRVVEPVIRAMNSFLVTQLGAPQPGWALQYTLDLKPAGARTYEPNALTTSTTAANVRQLMNFYRMTGETKFLARIPEALDWLESVRLPEGQGSGDRHFPTFIEIGTNRPIYVHRRGSNVVNGEYYWDYNPEAPLGHYSAYRAIDVAALRREYEALRALPPEEAVRNSPLYATEATPLPRYFVVDLATGSDLNARGAAAPTDLVRTLNEDGWWPTPLRATSNPYRGDGPAEPAPGDFRSTHVGDATDTSPYTTDTPVIGISTATYIANMSRLIEALVSDR</sequence>
<dbReference type="InterPro" id="IPR012669">
    <property type="entry name" value="Pectate_lyase"/>
</dbReference>
<gene>
    <name evidence="3" type="ORF">D2V04_12745</name>
</gene>
<feature type="chain" id="PRO_5019504431" evidence="2">
    <location>
        <begin position="22"/>
        <end position="519"/>
    </location>
</feature>
<dbReference type="Proteomes" id="UP000285092">
    <property type="component" value="Unassembled WGS sequence"/>
</dbReference>
<dbReference type="SUPFAM" id="SSF81853">
    <property type="entry name" value="Family 10 polysaccharide lyase"/>
    <property type="match status" value="1"/>
</dbReference>
<reference evidence="3 4" key="1">
    <citation type="submission" date="2018-08" db="EMBL/GenBank/DDBJ databases">
        <title>Altererythrobacter sp.Ery1 and Ery12, the genome sequencing of novel strains in genus Alterythrobacter.</title>
        <authorList>
            <person name="Cheng H."/>
            <person name="Wu Y.-H."/>
            <person name="Fang C."/>
            <person name="Xu X.-W."/>
        </authorList>
    </citation>
    <scope>NUCLEOTIDE SEQUENCE [LARGE SCALE GENOMIC DNA]</scope>
    <source>
        <strain evidence="3 4">Ery1</strain>
    </source>
</reference>
<organism evidence="3 4">
    <name type="scientific">Pelagerythrobacter aerophilus</name>
    <dbReference type="NCBI Taxonomy" id="2306995"/>
    <lineage>
        <taxon>Bacteria</taxon>
        <taxon>Pseudomonadati</taxon>
        <taxon>Pseudomonadota</taxon>
        <taxon>Alphaproteobacteria</taxon>
        <taxon>Sphingomonadales</taxon>
        <taxon>Erythrobacteraceae</taxon>
        <taxon>Pelagerythrobacter</taxon>
    </lineage>
</organism>
<dbReference type="Gene3D" id="1.50.10.20">
    <property type="match status" value="1"/>
</dbReference>